<name>A0A9D1XQZ3_9BACT</name>
<dbReference type="Gene3D" id="1.20.1600.10">
    <property type="entry name" value="Outer membrane efflux proteins (OEP)"/>
    <property type="match status" value="1"/>
</dbReference>
<dbReference type="SUPFAM" id="SSF56954">
    <property type="entry name" value="Outer membrane efflux proteins (OEP)"/>
    <property type="match status" value="1"/>
</dbReference>
<protein>
    <submittedName>
        <fullName evidence="8">TolC family protein</fullName>
    </submittedName>
</protein>
<dbReference type="GO" id="GO:0015288">
    <property type="term" value="F:porin activity"/>
    <property type="evidence" value="ECO:0007669"/>
    <property type="project" value="TreeGrafter"/>
</dbReference>
<evidence type="ECO:0000256" key="7">
    <source>
        <dbReference type="ARBA" id="ARBA00023237"/>
    </source>
</evidence>
<keyword evidence="6" id="KW-0472">Membrane</keyword>
<comment type="caution">
    <text evidence="8">The sequence shown here is derived from an EMBL/GenBank/DDBJ whole genome shotgun (WGS) entry which is preliminary data.</text>
</comment>
<keyword evidence="7" id="KW-0998">Cell outer membrane</keyword>
<keyword evidence="3" id="KW-0813">Transport</keyword>
<sequence>MRHIVFIVALWLGTLGAPVAAQRVLTLEQTIDLATDSALEAFKNENLYLSGYWEYRSYRANRLPSVTLDLTPANYNRGFVSRYDSETDMDFYGLQRSYSASGALTIQQNLDILGGTFFVQSGLQYLRYMGDYASNQFSAVPVSIGYQQDLLGYNPFKWEKKIEPLKYEKVKKEFLYNTEQIAEQATSYFFALAMAQADYDLAVKNKLAADTLYAIGQRKFEITSITNDELYTLELEKVNAYNTLRSAELELKRAMFSLVTYLNLDPDTELRLTLPTRTHAYQLTAEEALLMARENNPTYLQTRQDILEAERDLDKTRRESMFQASFSASVGFNQAASNFRDAYRDPLRQDMVALSISIPILDWGVRKGKYRMAKNNLSVIEISSRQSEVAVEQSVVMAVNDFNLQQELILSAEYALELAESAYAKTMTRFIEGNTDMNTLTLASNRKDEANKNYISALENYWLSYYQIRRLTLYDFVKGLSISHEFDQELEAF</sequence>
<dbReference type="GO" id="GO:0015562">
    <property type="term" value="F:efflux transmembrane transporter activity"/>
    <property type="evidence" value="ECO:0007669"/>
    <property type="project" value="InterPro"/>
</dbReference>
<dbReference type="AlphaFoldDB" id="A0A9D1XQZ3"/>
<evidence type="ECO:0000256" key="1">
    <source>
        <dbReference type="ARBA" id="ARBA00004442"/>
    </source>
</evidence>
<dbReference type="Proteomes" id="UP000823847">
    <property type="component" value="Unassembled WGS sequence"/>
</dbReference>
<reference evidence="8" key="2">
    <citation type="submission" date="2021-04" db="EMBL/GenBank/DDBJ databases">
        <authorList>
            <person name="Gilroy R."/>
        </authorList>
    </citation>
    <scope>NUCLEOTIDE SEQUENCE</scope>
    <source>
        <strain evidence="8">ChiHecec2B26-12326</strain>
    </source>
</reference>
<keyword evidence="5" id="KW-0812">Transmembrane</keyword>
<evidence type="ECO:0000313" key="9">
    <source>
        <dbReference type="Proteomes" id="UP000823847"/>
    </source>
</evidence>
<evidence type="ECO:0000313" key="8">
    <source>
        <dbReference type="EMBL" id="HIX86162.1"/>
    </source>
</evidence>
<dbReference type="PANTHER" id="PTHR30026">
    <property type="entry name" value="OUTER MEMBRANE PROTEIN TOLC"/>
    <property type="match status" value="1"/>
</dbReference>
<dbReference type="InterPro" id="IPR003423">
    <property type="entry name" value="OMP_efflux"/>
</dbReference>
<evidence type="ECO:0000256" key="6">
    <source>
        <dbReference type="ARBA" id="ARBA00023136"/>
    </source>
</evidence>
<dbReference type="EMBL" id="DXEN01000045">
    <property type="protein sequence ID" value="HIX86162.1"/>
    <property type="molecule type" value="Genomic_DNA"/>
</dbReference>
<comment type="subcellular location">
    <subcellularLocation>
        <location evidence="1">Cell outer membrane</location>
    </subcellularLocation>
</comment>
<dbReference type="InterPro" id="IPR051906">
    <property type="entry name" value="TolC-like"/>
</dbReference>
<proteinExistence type="inferred from homology"/>
<evidence type="ECO:0000256" key="4">
    <source>
        <dbReference type="ARBA" id="ARBA00022452"/>
    </source>
</evidence>
<evidence type="ECO:0000256" key="3">
    <source>
        <dbReference type="ARBA" id="ARBA00022448"/>
    </source>
</evidence>
<dbReference type="Pfam" id="PF02321">
    <property type="entry name" value="OEP"/>
    <property type="match status" value="1"/>
</dbReference>
<comment type="similarity">
    <text evidence="2">Belongs to the outer membrane factor (OMF) (TC 1.B.17) family.</text>
</comment>
<dbReference type="PANTHER" id="PTHR30026:SF20">
    <property type="entry name" value="OUTER MEMBRANE PROTEIN TOLC"/>
    <property type="match status" value="1"/>
</dbReference>
<accession>A0A9D1XQZ3</accession>
<evidence type="ECO:0000256" key="2">
    <source>
        <dbReference type="ARBA" id="ARBA00007613"/>
    </source>
</evidence>
<reference evidence="8" key="1">
    <citation type="journal article" date="2021" name="PeerJ">
        <title>Extensive microbial diversity within the chicken gut microbiome revealed by metagenomics and culture.</title>
        <authorList>
            <person name="Gilroy R."/>
            <person name="Ravi A."/>
            <person name="Getino M."/>
            <person name="Pursley I."/>
            <person name="Horton D.L."/>
            <person name="Alikhan N.F."/>
            <person name="Baker D."/>
            <person name="Gharbi K."/>
            <person name="Hall N."/>
            <person name="Watson M."/>
            <person name="Adriaenssens E.M."/>
            <person name="Foster-Nyarko E."/>
            <person name="Jarju S."/>
            <person name="Secka A."/>
            <person name="Antonio M."/>
            <person name="Oren A."/>
            <person name="Chaudhuri R.R."/>
            <person name="La Ragione R."/>
            <person name="Hildebrand F."/>
            <person name="Pallen M.J."/>
        </authorList>
    </citation>
    <scope>NUCLEOTIDE SEQUENCE</scope>
    <source>
        <strain evidence="8">ChiHecec2B26-12326</strain>
    </source>
</reference>
<dbReference type="GO" id="GO:1990281">
    <property type="term" value="C:efflux pump complex"/>
    <property type="evidence" value="ECO:0007669"/>
    <property type="project" value="TreeGrafter"/>
</dbReference>
<organism evidence="8 9">
    <name type="scientific">Candidatus Parabacteroides intestinigallinarum</name>
    <dbReference type="NCBI Taxonomy" id="2838722"/>
    <lineage>
        <taxon>Bacteria</taxon>
        <taxon>Pseudomonadati</taxon>
        <taxon>Bacteroidota</taxon>
        <taxon>Bacteroidia</taxon>
        <taxon>Bacteroidales</taxon>
        <taxon>Tannerellaceae</taxon>
        <taxon>Parabacteroides</taxon>
    </lineage>
</organism>
<keyword evidence="4" id="KW-1134">Transmembrane beta strand</keyword>
<evidence type="ECO:0000256" key="5">
    <source>
        <dbReference type="ARBA" id="ARBA00022692"/>
    </source>
</evidence>
<gene>
    <name evidence="8" type="ORF">H9848_06100</name>
</gene>
<dbReference type="GO" id="GO:0009279">
    <property type="term" value="C:cell outer membrane"/>
    <property type="evidence" value="ECO:0007669"/>
    <property type="project" value="UniProtKB-SubCell"/>
</dbReference>